<dbReference type="AlphaFoldDB" id="F2UMW3"/>
<dbReference type="OrthoDB" id="441812at2759"/>
<evidence type="ECO:0000256" key="2">
    <source>
        <dbReference type="ARBA" id="ARBA00022679"/>
    </source>
</evidence>
<evidence type="ECO:0000313" key="7">
    <source>
        <dbReference type="EMBL" id="EGD78462.1"/>
    </source>
</evidence>
<evidence type="ECO:0000256" key="5">
    <source>
        <dbReference type="SAM" id="MobiDB-lite"/>
    </source>
</evidence>
<dbReference type="Proteomes" id="UP000007799">
    <property type="component" value="Unassembled WGS sequence"/>
</dbReference>
<comment type="similarity">
    <text evidence="4">Belongs to the class V-like SAM-binding methyltransferase superfamily. SETD3 actin-histidine methyltransferase family.</text>
</comment>
<dbReference type="STRING" id="946362.F2UMW3"/>
<dbReference type="InterPro" id="IPR050600">
    <property type="entry name" value="SETD3_SETD6_MTase"/>
</dbReference>
<reference evidence="7" key="1">
    <citation type="submission" date="2009-08" db="EMBL/GenBank/DDBJ databases">
        <title>Annotation of Salpingoeca rosetta.</title>
        <authorList>
            <consortium name="The Broad Institute Genome Sequencing Platform"/>
            <person name="Russ C."/>
            <person name="Cuomo C."/>
            <person name="Burger G."/>
            <person name="Gray M.W."/>
            <person name="Holland P.W.H."/>
            <person name="King N."/>
            <person name="Lang F.B.F."/>
            <person name="Roger A.J."/>
            <person name="Ruiz-Trillo I."/>
            <person name="Young S.K."/>
            <person name="Zeng Q."/>
            <person name="Gargeya S."/>
            <person name="Alvarado L."/>
            <person name="Berlin A."/>
            <person name="Chapman S.B."/>
            <person name="Chen Z."/>
            <person name="Freedman E."/>
            <person name="Gellesch M."/>
            <person name="Goldberg J."/>
            <person name="Griggs A."/>
            <person name="Gujja S."/>
            <person name="Heilman E."/>
            <person name="Heiman D."/>
            <person name="Howarth C."/>
            <person name="Mehta T."/>
            <person name="Neiman D."/>
            <person name="Pearson M."/>
            <person name="Roberts A."/>
            <person name="Saif S."/>
            <person name="Shea T."/>
            <person name="Shenoy N."/>
            <person name="Sisk P."/>
            <person name="Stolte C."/>
            <person name="Sykes S."/>
            <person name="White J."/>
            <person name="Yandava C."/>
            <person name="Haas B."/>
            <person name="Nusbaum C."/>
            <person name="Birren B."/>
        </authorList>
    </citation>
    <scope>NUCLEOTIDE SEQUENCE [LARGE SCALE GENOMIC DNA]</scope>
    <source>
        <strain evidence="7">ATCC 50818</strain>
    </source>
</reference>
<feature type="region of interest" description="Disordered" evidence="5">
    <location>
        <begin position="212"/>
        <end position="262"/>
    </location>
</feature>
<gene>
    <name evidence="7" type="ORF">PTSG_09157</name>
</gene>
<sequence>MAAIAQLYAVVREPLEPNASDDELWEDHLKVRELVQRLRRKQGTGIARDAAGTSDFTTLEAWLRAEGAIIQKVEVGVSGAGMGNGLFATETTEVGETLLQIPSKCMLSEVTAASCSKIGSFVTSDPMLSAMPNLALAVHLLAELNDPASPYRAYIATLPSSFPLPMTWSERDIARLRGLPLFARVLRLYRNVARQYCYLYTRIVEGALRPAKQDTQTTAAKNKKKNNGKKGGKKGTKNASSTSVEATSSNSVEATGSNSTSGAALTPSSFVYDDFVWAQSTEFSVENDALVFKAPESCSKGAQVCMNYGQRSNEDLLLFQGFVDGDHPADTATLIFDVDADVEARPVRLMLLKNLGIQVPGPFHVDAFPHPLDPQLLAALRVAAMGKDELTARLRDPASCADLGEEKDGVVSADCARTANALLAAALARASAAGPSGDEDKQEGKEQDDSSGEAEATASPKALVRLG</sequence>
<dbReference type="Gene3D" id="3.90.1410.10">
    <property type="entry name" value="set domain protein methyltransferase, domain 1"/>
    <property type="match status" value="1"/>
</dbReference>
<evidence type="ECO:0000259" key="6">
    <source>
        <dbReference type="Pfam" id="PF09273"/>
    </source>
</evidence>
<feature type="domain" description="Rubisco LSMT substrate-binding" evidence="6">
    <location>
        <begin position="347"/>
        <end position="451"/>
    </location>
</feature>
<dbReference type="EC" id="2.1.1.85" evidence="4"/>
<feature type="compositionally biased region" description="Basic and acidic residues" evidence="5">
    <location>
        <begin position="438"/>
        <end position="448"/>
    </location>
</feature>
<dbReference type="PROSITE" id="PS51565">
    <property type="entry name" value="SAM_MT85_SETD3"/>
    <property type="match status" value="1"/>
</dbReference>
<keyword evidence="2 4" id="KW-0808">Transferase</keyword>
<evidence type="ECO:0000256" key="1">
    <source>
        <dbReference type="ARBA" id="ARBA00022603"/>
    </source>
</evidence>
<dbReference type="InterPro" id="IPR015353">
    <property type="entry name" value="Rubisco_LSMT_subst-bd"/>
</dbReference>
<dbReference type="GO" id="GO:0016279">
    <property type="term" value="F:protein-lysine N-methyltransferase activity"/>
    <property type="evidence" value="ECO:0007669"/>
    <property type="project" value="TreeGrafter"/>
</dbReference>
<dbReference type="OMA" id="TWSERDI"/>
<accession>F2UMW3</accession>
<keyword evidence="3 4" id="KW-0949">S-adenosyl-L-methionine</keyword>
<keyword evidence="1 4" id="KW-0489">Methyltransferase</keyword>
<feature type="compositionally biased region" description="Basic residues" evidence="5">
    <location>
        <begin position="221"/>
        <end position="236"/>
    </location>
</feature>
<feature type="compositionally biased region" description="Low complexity" evidence="5">
    <location>
        <begin position="237"/>
        <end position="253"/>
    </location>
</feature>
<evidence type="ECO:0000256" key="4">
    <source>
        <dbReference type="PROSITE-ProRule" id="PRU00898"/>
    </source>
</evidence>
<dbReference type="InParanoid" id="F2UMW3"/>
<dbReference type="GeneID" id="16069956"/>
<dbReference type="SUPFAM" id="SSF82199">
    <property type="entry name" value="SET domain"/>
    <property type="match status" value="2"/>
</dbReference>
<feature type="region of interest" description="Disordered" evidence="5">
    <location>
        <begin position="430"/>
        <end position="467"/>
    </location>
</feature>
<dbReference type="InterPro" id="IPR046341">
    <property type="entry name" value="SET_dom_sf"/>
</dbReference>
<evidence type="ECO:0000256" key="3">
    <source>
        <dbReference type="ARBA" id="ARBA00022691"/>
    </source>
</evidence>
<comment type="catalytic activity">
    <reaction evidence="4">
        <text>L-histidyl-[protein] + S-adenosyl-L-methionine = N(tele)-methyl-L-histidyl-[protein] + S-adenosyl-L-homocysteine + H(+)</text>
        <dbReference type="Rhea" id="RHEA:19369"/>
        <dbReference type="Rhea" id="RHEA-COMP:9745"/>
        <dbReference type="Rhea" id="RHEA-COMP:11600"/>
        <dbReference type="ChEBI" id="CHEBI:15378"/>
        <dbReference type="ChEBI" id="CHEBI:16367"/>
        <dbReference type="ChEBI" id="CHEBI:29979"/>
        <dbReference type="ChEBI" id="CHEBI:57856"/>
        <dbReference type="ChEBI" id="CHEBI:59789"/>
        <dbReference type="EC" id="2.1.1.85"/>
    </reaction>
</comment>
<keyword evidence="8" id="KW-1185">Reference proteome</keyword>
<protein>
    <recommendedName>
        <fullName evidence="4">protein-histidine N-methyltransferase</fullName>
        <ecNumber evidence="4">2.1.1.85</ecNumber>
    </recommendedName>
</protein>
<dbReference type="PANTHER" id="PTHR13271:SF47">
    <property type="entry name" value="ACTIN-HISTIDINE N-METHYLTRANSFERASE"/>
    <property type="match status" value="1"/>
</dbReference>
<dbReference type="InterPro" id="IPR036464">
    <property type="entry name" value="Rubisco_LSMT_subst-bd_sf"/>
</dbReference>
<dbReference type="Pfam" id="PF09273">
    <property type="entry name" value="Rubis-subs-bind"/>
    <property type="match status" value="1"/>
</dbReference>
<dbReference type="KEGG" id="sre:PTSG_09157"/>
<dbReference type="FunCoup" id="F2UMW3">
    <property type="interactions" value="1390"/>
</dbReference>
<evidence type="ECO:0000313" key="8">
    <source>
        <dbReference type="Proteomes" id="UP000007799"/>
    </source>
</evidence>
<dbReference type="RefSeq" id="XP_004989411.1">
    <property type="nucleotide sequence ID" value="XM_004989354.1"/>
</dbReference>
<dbReference type="Gene3D" id="3.90.1420.10">
    <property type="entry name" value="Rubisco LSMT, substrate-binding domain"/>
    <property type="match status" value="1"/>
</dbReference>
<dbReference type="EMBL" id="GL832983">
    <property type="protein sequence ID" value="EGD78462.1"/>
    <property type="molecule type" value="Genomic_DNA"/>
</dbReference>
<dbReference type="GO" id="GO:0032259">
    <property type="term" value="P:methylation"/>
    <property type="evidence" value="ECO:0007669"/>
    <property type="project" value="UniProtKB-KW"/>
</dbReference>
<name>F2UMW3_SALR5</name>
<dbReference type="eggNOG" id="KOG1337">
    <property type="taxonomic scope" value="Eukaryota"/>
</dbReference>
<dbReference type="InterPro" id="IPR025785">
    <property type="entry name" value="SETD3"/>
</dbReference>
<proteinExistence type="inferred from homology"/>
<dbReference type="GO" id="GO:0018064">
    <property type="term" value="F:protein-L-histidine N-tele-methyltransferase activity"/>
    <property type="evidence" value="ECO:0007669"/>
    <property type="project" value="UniProtKB-EC"/>
</dbReference>
<organism evidence="8">
    <name type="scientific">Salpingoeca rosetta (strain ATCC 50818 / BSB-021)</name>
    <dbReference type="NCBI Taxonomy" id="946362"/>
    <lineage>
        <taxon>Eukaryota</taxon>
        <taxon>Choanoflagellata</taxon>
        <taxon>Craspedida</taxon>
        <taxon>Salpingoecidae</taxon>
        <taxon>Salpingoeca</taxon>
    </lineage>
</organism>
<dbReference type="PANTHER" id="PTHR13271">
    <property type="entry name" value="UNCHARACTERIZED PUTATIVE METHYLTRANSFERASE"/>
    <property type="match status" value="1"/>
</dbReference>